<accession>A0ABD0YI89</accession>
<keyword evidence="3" id="KW-1185">Reference proteome</keyword>
<evidence type="ECO:0000313" key="2">
    <source>
        <dbReference type="EMBL" id="KAL1131010.1"/>
    </source>
</evidence>
<dbReference type="Proteomes" id="UP001558652">
    <property type="component" value="Unassembled WGS sequence"/>
</dbReference>
<reference evidence="2 3" key="1">
    <citation type="submission" date="2024-07" db="EMBL/GenBank/DDBJ databases">
        <title>Chromosome-level genome assembly of the water stick insect Ranatra chinensis (Heteroptera: Nepidae).</title>
        <authorList>
            <person name="Liu X."/>
        </authorList>
    </citation>
    <scope>NUCLEOTIDE SEQUENCE [LARGE SCALE GENOMIC DNA]</scope>
    <source>
        <strain evidence="2">Cailab_2021Rc</strain>
        <tissue evidence="2">Muscle</tissue>
    </source>
</reference>
<feature type="signal peptide" evidence="1">
    <location>
        <begin position="1"/>
        <end position="17"/>
    </location>
</feature>
<organism evidence="2 3">
    <name type="scientific">Ranatra chinensis</name>
    <dbReference type="NCBI Taxonomy" id="642074"/>
    <lineage>
        <taxon>Eukaryota</taxon>
        <taxon>Metazoa</taxon>
        <taxon>Ecdysozoa</taxon>
        <taxon>Arthropoda</taxon>
        <taxon>Hexapoda</taxon>
        <taxon>Insecta</taxon>
        <taxon>Pterygota</taxon>
        <taxon>Neoptera</taxon>
        <taxon>Paraneoptera</taxon>
        <taxon>Hemiptera</taxon>
        <taxon>Heteroptera</taxon>
        <taxon>Panheteroptera</taxon>
        <taxon>Nepomorpha</taxon>
        <taxon>Nepidae</taxon>
        <taxon>Ranatrinae</taxon>
        <taxon>Ranatra</taxon>
    </lineage>
</organism>
<sequence>MSLRSVLAICIALGVAAYAIPADPDSDDPTPVVQDNNKYHMEPECGKVGGMCMLAEDCPPGLLSKSLGLCPQQQSLGVECCHGLSIRERRCSARGGACRPVKGKCPRQLMLDADDCPNGFTCCALV</sequence>
<evidence type="ECO:0000313" key="3">
    <source>
        <dbReference type="Proteomes" id="UP001558652"/>
    </source>
</evidence>
<dbReference type="EMBL" id="JBFDAA010000007">
    <property type="protein sequence ID" value="KAL1131010.1"/>
    <property type="molecule type" value="Genomic_DNA"/>
</dbReference>
<dbReference type="AlphaFoldDB" id="A0ABD0YI89"/>
<evidence type="ECO:0000256" key="1">
    <source>
        <dbReference type="SAM" id="SignalP"/>
    </source>
</evidence>
<proteinExistence type="predicted"/>
<protein>
    <submittedName>
        <fullName evidence="2">Uncharacterized protein</fullName>
    </submittedName>
</protein>
<feature type="chain" id="PRO_5044773217" evidence="1">
    <location>
        <begin position="18"/>
        <end position="126"/>
    </location>
</feature>
<name>A0ABD0YI89_9HEMI</name>
<keyword evidence="1" id="KW-0732">Signal</keyword>
<gene>
    <name evidence="2" type="ORF">AAG570_012248</name>
</gene>
<comment type="caution">
    <text evidence="2">The sequence shown here is derived from an EMBL/GenBank/DDBJ whole genome shotgun (WGS) entry which is preliminary data.</text>
</comment>